<gene>
    <name evidence="2" type="ORF">CSSPTR1EN2_LOCUS10116</name>
</gene>
<reference evidence="2" key="1">
    <citation type="submission" date="2024-02" db="EMBL/GenBank/DDBJ databases">
        <authorList>
            <consortium name="ELIXIR-Norway"/>
            <consortium name="Elixir Norway"/>
        </authorList>
    </citation>
    <scope>NUCLEOTIDE SEQUENCE</scope>
</reference>
<keyword evidence="3" id="KW-1185">Reference proteome</keyword>
<protein>
    <submittedName>
        <fullName evidence="2">Uncharacterized protein</fullName>
    </submittedName>
</protein>
<evidence type="ECO:0000313" key="2">
    <source>
        <dbReference type="EMBL" id="CAK9209827.1"/>
    </source>
</evidence>
<name>A0ABP0U1D4_9BRYO</name>
<proteinExistence type="predicted"/>
<keyword evidence="1" id="KW-0732">Signal</keyword>
<dbReference type="Proteomes" id="UP001497512">
    <property type="component" value="Chromosome 17"/>
</dbReference>
<evidence type="ECO:0000313" key="3">
    <source>
        <dbReference type="Proteomes" id="UP001497512"/>
    </source>
</evidence>
<evidence type="ECO:0000256" key="1">
    <source>
        <dbReference type="SAM" id="SignalP"/>
    </source>
</evidence>
<dbReference type="EMBL" id="OZ019909">
    <property type="protein sequence ID" value="CAK9209827.1"/>
    <property type="molecule type" value="Genomic_DNA"/>
</dbReference>
<organism evidence="2 3">
    <name type="scientific">Sphagnum troendelagicum</name>
    <dbReference type="NCBI Taxonomy" id="128251"/>
    <lineage>
        <taxon>Eukaryota</taxon>
        <taxon>Viridiplantae</taxon>
        <taxon>Streptophyta</taxon>
        <taxon>Embryophyta</taxon>
        <taxon>Bryophyta</taxon>
        <taxon>Sphagnophytina</taxon>
        <taxon>Sphagnopsida</taxon>
        <taxon>Sphagnales</taxon>
        <taxon>Sphagnaceae</taxon>
        <taxon>Sphagnum</taxon>
    </lineage>
</organism>
<accession>A0ABP0U1D4</accession>
<sequence length="142" mass="15787">MSLCWSLLSVFNFVLQLLISFGCLLNHVEALVLYPVPPVEGLVAGRLPSLLQEPMLVEWVPRFIPHAEFVVSLLNYYYIIALEFLSLEHKEVSPPLSLQSQGSSSSSSSRSFLYQSARSSFLRGSVTGVVGRVSRHFWSAVA</sequence>
<feature type="signal peptide" evidence="1">
    <location>
        <begin position="1"/>
        <end position="30"/>
    </location>
</feature>
<feature type="chain" id="PRO_5046729351" evidence="1">
    <location>
        <begin position="31"/>
        <end position="142"/>
    </location>
</feature>